<protein>
    <submittedName>
        <fullName evidence="1">Uncharacterized protein</fullName>
    </submittedName>
</protein>
<dbReference type="STRING" id="56110.Oscil6304_0416"/>
<keyword evidence="2" id="KW-1185">Reference proteome</keyword>
<gene>
    <name evidence="1" type="ORF">Oscil6304_0416</name>
</gene>
<sequence>MWESIGLLKPQTHWISLIVPSGADPGIVKVGFELHGTSLRIYSRILIRQVFADGDGWLRSQSILVFPDFNNQAITFPLNQGDLRFVEIRRTWRSWRWRNIKDASHLVRISVFIPS</sequence>
<accession>K9TDF8</accession>
<dbReference type="KEGG" id="oac:Oscil6304_0416"/>
<evidence type="ECO:0000313" key="1">
    <source>
        <dbReference type="EMBL" id="AFY80166.1"/>
    </source>
</evidence>
<dbReference type="AlphaFoldDB" id="K9TDF8"/>
<dbReference type="EMBL" id="CP003607">
    <property type="protein sequence ID" value="AFY80166.1"/>
    <property type="molecule type" value="Genomic_DNA"/>
</dbReference>
<name>K9TDF8_9CYAN</name>
<proteinExistence type="predicted"/>
<dbReference type="Proteomes" id="UP000010367">
    <property type="component" value="Chromosome"/>
</dbReference>
<reference evidence="1 2" key="1">
    <citation type="submission" date="2012-06" db="EMBL/GenBank/DDBJ databases">
        <title>Finished chromosome of genome of Oscillatoria acuminata PCC 6304.</title>
        <authorList>
            <consortium name="US DOE Joint Genome Institute"/>
            <person name="Gugger M."/>
            <person name="Coursin T."/>
            <person name="Rippka R."/>
            <person name="Tandeau De Marsac N."/>
            <person name="Huntemann M."/>
            <person name="Wei C.-L."/>
            <person name="Han J."/>
            <person name="Detter J.C."/>
            <person name="Han C."/>
            <person name="Tapia R."/>
            <person name="Davenport K."/>
            <person name="Daligault H."/>
            <person name="Erkkila T."/>
            <person name="Gu W."/>
            <person name="Munk A.C.C."/>
            <person name="Teshima H."/>
            <person name="Xu Y."/>
            <person name="Chain P."/>
            <person name="Chen A."/>
            <person name="Krypides N."/>
            <person name="Mavromatis K."/>
            <person name="Markowitz V."/>
            <person name="Szeto E."/>
            <person name="Ivanova N."/>
            <person name="Mikhailova N."/>
            <person name="Ovchinnikova G."/>
            <person name="Pagani I."/>
            <person name="Pati A."/>
            <person name="Goodwin L."/>
            <person name="Peters L."/>
            <person name="Pitluck S."/>
            <person name="Woyke T."/>
            <person name="Kerfeld C."/>
        </authorList>
    </citation>
    <scope>NUCLEOTIDE SEQUENCE [LARGE SCALE GENOMIC DNA]</scope>
    <source>
        <strain evidence="1 2">PCC 6304</strain>
    </source>
</reference>
<dbReference type="HOGENOM" id="CLU_2106509_0_0_3"/>
<dbReference type="InParanoid" id="K9TDF8"/>
<evidence type="ECO:0000313" key="2">
    <source>
        <dbReference type="Proteomes" id="UP000010367"/>
    </source>
</evidence>
<organism evidence="1 2">
    <name type="scientific">Oscillatoria acuminata PCC 6304</name>
    <dbReference type="NCBI Taxonomy" id="56110"/>
    <lineage>
        <taxon>Bacteria</taxon>
        <taxon>Bacillati</taxon>
        <taxon>Cyanobacteriota</taxon>
        <taxon>Cyanophyceae</taxon>
        <taxon>Oscillatoriophycideae</taxon>
        <taxon>Oscillatoriales</taxon>
        <taxon>Oscillatoriaceae</taxon>
        <taxon>Oscillatoria</taxon>
    </lineage>
</organism>